<dbReference type="OrthoDB" id="3799856at2759"/>
<feature type="compositionally biased region" description="Polar residues" evidence="1">
    <location>
        <begin position="124"/>
        <end position="135"/>
    </location>
</feature>
<feature type="region of interest" description="Disordered" evidence="1">
    <location>
        <begin position="255"/>
        <end position="314"/>
    </location>
</feature>
<feature type="region of interest" description="Disordered" evidence="1">
    <location>
        <begin position="77"/>
        <end position="180"/>
    </location>
</feature>
<accession>A0A6A6YNG2</accession>
<evidence type="ECO:0000313" key="4">
    <source>
        <dbReference type="RefSeq" id="XP_033577063.1"/>
    </source>
</evidence>
<dbReference type="EMBL" id="MU003700">
    <property type="protein sequence ID" value="KAF2810099.1"/>
    <property type="molecule type" value="Genomic_DNA"/>
</dbReference>
<evidence type="ECO:0000313" key="2">
    <source>
        <dbReference type="EMBL" id="KAF2810099.1"/>
    </source>
</evidence>
<dbReference type="GeneID" id="54455106"/>
<dbReference type="RefSeq" id="XP_033577063.1">
    <property type="nucleotide sequence ID" value="XM_033714213.1"/>
</dbReference>
<feature type="compositionally biased region" description="Polar residues" evidence="1">
    <location>
        <begin position="93"/>
        <end position="107"/>
    </location>
</feature>
<reference evidence="4" key="2">
    <citation type="submission" date="2020-04" db="EMBL/GenBank/DDBJ databases">
        <authorList>
            <consortium name="NCBI Genome Project"/>
        </authorList>
    </citation>
    <scope>NUCLEOTIDE SEQUENCE</scope>
    <source>
        <strain evidence="4">CBS 304.34</strain>
    </source>
</reference>
<protein>
    <submittedName>
        <fullName evidence="2 4">Uncharacterized protein</fullName>
    </submittedName>
</protein>
<reference evidence="4" key="3">
    <citation type="submission" date="2025-04" db="UniProtKB">
        <authorList>
            <consortium name="RefSeq"/>
        </authorList>
    </citation>
    <scope>IDENTIFICATION</scope>
    <source>
        <strain evidence="4">CBS 304.34</strain>
    </source>
</reference>
<evidence type="ECO:0000256" key="1">
    <source>
        <dbReference type="SAM" id="MobiDB-lite"/>
    </source>
</evidence>
<feature type="compositionally biased region" description="Polar residues" evidence="1">
    <location>
        <begin position="150"/>
        <end position="165"/>
    </location>
</feature>
<organism evidence="2">
    <name type="scientific">Mytilinidion resinicola</name>
    <dbReference type="NCBI Taxonomy" id="574789"/>
    <lineage>
        <taxon>Eukaryota</taxon>
        <taxon>Fungi</taxon>
        <taxon>Dikarya</taxon>
        <taxon>Ascomycota</taxon>
        <taxon>Pezizomycotina</taxon>
        <taxon>Dothideomycetes</taxon>
        <taxon>Pleosporomycetidae</taxon>
        <taxon>Mytilinidiales</taxon>
        <taxon>Mytilinidiaceae</taxon>
        <taxon>Mytilinidion</taxon>
    </lineage>
</organism>
<feature type="compositionally biased region" description="Basic and acidic residues" evidence="1">
    <location>
        <begin position="279"/>
        <end position="294"/>
    </location>
</feature>
<dbReference type="AlphaFoldDB" id="A0A6A6YNG2"/>
<gene>
    <name evidence="2 4" type="ORF">BDZ99DRAFT_304322</name>
</gene>
<evidence type="ECO:0000313" key="3">
    <source>
        <dbReference type="Proteomes" id="UP000504636"/>
    </source>
</evidence>
<name>A0A6A6YNG2_9PEZI</name>
<reference evidence="2 4" key="1">
    <citation type="journal article" date="2020" name="Stud. Mycol.">
        <title>101 Dothideomycetes genomes: a test case for predicting lifestyles and emergence of pathogens.</title>
        <authorList>
            <person name="Haridas S."/>
            <person name="Albert R."/>
            <person name="Binder M."/>
            <person name="Bloem J."/>
            <person name="Labutti K."/>
            <person name="Salamov A."/>
            <person name="Andreopoulos B."/>
            <person name="Baker S."/>
            <person name="Barry K."/>
            <person name="Bills G."/>
            <person name="Bluhm B."/>
            <person name="Cannon C."/>
            <person name="Castanera R."/>
            <person name="Culley D."/>
            <person name="Daum C."/>
            <person name="Ezra D."/>
            <person name="Gonzalez J."/>
            <person name="Henrissat B."/>
            <person name="Kuo A."/>
            <person name="Liang C."/>
            <person name="Lipzen A."/>
            <person name="Lutzoni F."/>
            <person name="Magnuson J."/>
            <person name="Mondo S."/>
            <person name="Nolan M."/>
            <person name="Ohm R."/>
            <person name="Pangilinan J."/>
            <person name="Park H.-J."/>
            <person name="Ramirez L."/>
            <person name="Alfaro M."/>
            <person name="Sun H."/>
            <person name="Tritt A."/>
            <person name="Yoshinaga Y."/>
            <person name="Zwiers L.-H."/>
            <person name="Turgeon B."/>
            <person name="Goodwin S."/>
            <person name="Spatafora J."/>
            <person name="Crous P."/>
            <person name="Grigoriev I."/>
        </authorList>
    </citation>
    <scope>NUCLEOTIDE SEQUENCE</scope>
    <source>
        <strain evidence="2 4">CBS 304.34</strain>
    </source>
</reference>
<sequence>MREKGANEKRIEAMRYLAKEEVVHRLIWVLAEHLDSPDKAREAITSIVDASNHRHGNNDDDNGFGSLAKELRKLRNQRVGDQAEDTAEEASNKHSNQPRSTAQSSTEARTDQRSAGATIRLPSRSHSTEQTSVRPKTSIIIPENQYKRPPSTSNPGASSSAQAENLQGRKRASWDVDNPTDLSTEEIPRIFKKDRHLYAYHALPVVNEDMQSNTPYENLTAEIRRRWKELSEKERKSWVVSYKRLLSGDLDMLVLSKDSSSPPARSTDEPRIRSTTGPNEHDGTKEVRVKREPNMDGAPSTSLPPLGASRSPALATSHLDAARRPEAVGSRLDAPRGPMSERHQISETPVVDLIWGISELRREEAEIIAKTIQSRLSQRIGKEISYVKLPSGNPYKLIRDNVGPRVMKLLNAGGTFHPERCRKALEHDLQFWVAAKLTAFPELVKLPVMFSVIRLDTTPVTDLLFLNGPALTATSAEAVGDFVCNAFRNRMHPMNYELEFGPGSKVKDIIFRILRENAGKFVSNRLERKVRPIVSSTETDSLSSRSVT</sequence>
<keyword evidence="3" id="KW-1185">Reference proteome</keyword>
<proteinExistence type="predicted"/>
<dbReference type="Proteomes" id="UP000504636">
    <property type="component" value="Unplaced"/>
</dbReference>